<proteinExistence type="predicted"/>
<protein>
    <recommendedName>
        <fullName evidence="3">LAGLIDADG homing endonuclease</fullName>
    </recommendedName>
</protein>
<evidence type="ECO:0008006" key="3">
    <source>
        <dbReference type="Google" id="ProtNLM"/>
    </source>
</evidence>
<dbReference type="EMBL" id="CAWYQH010000001">
    <property type="protein sequence ID" value="CAK8672867.1"/>
    <property type="molecule type" value="Genomic_DNA"/>
</dbReference>
<comment type="caution">
    <text evidence="1">The sequence shown here is derived from an EMBL/GenBank/DDBJ whole genome shotgun (WGS) entry which is preliminary data.</text>
</comment>
<sequence length="108" mass="12366">MSRKCKNNPDLFCYICGSFTIKGKQQIITSDIKKMYKLYSGCPLGDQDKQWASHQIYTACSTGLHKRTSSMPFAIPMIWQEPRDHIQDCYFCLVNVKGFSSKTKSKIA</sequence>
<evidence type="ECO:0000313" key="1">
    <source>
        <dbReference type="EMBL" id="CAK8672867.1"/>
    </source>
</evidence>
<keyword evidence="2" id="KW-1185">Reference proteome</keyword>
<organism evidence="1 2">
    <name type="scientific">Clavelina lepadiformis</name>
    <name type="common">Light-bulb sea squirt</name>
    <name type="synonym">Ascidia lepadiformis</name>
    <dbReference type="NCBI Taxonomy" id="159417"/>
    <lineage>
        <taxon>Eukaryota</taxon>
        <taxon>Metazoa</taxon>
        <taxon>Chordata</taxon>
        <taxon>Tunicata</taxon>
        <taxon>Ascidiacea</taxon>
        <taxon>Aplousobranchia</taxon>
        <taxon>Clavelinidae</taxon>
        <taxon>Clavelina</taxon>
    </lineage>
</organism>
<dbReference type="Proteomes" id="UP001642483">
    <property type="component" value="Unassembled WGS sequence"/>
</dbReference>
<reference evidence="1 2" key="1">
    <citation type="submission" date="2024-02" db="EMBL/GenBank/DDBJ databases">
        <authorList>
            <person name="Daric V."/>
            <person name="Darras S."/>
        </authorList>
    </citation>
    <scope>NUCLEOTIDE SEQUENCE [LARGE SCALE GENOMIC DNA]</scope>
</reference>
<evidence type="ECO:0000313" key="2">
    <source>
        <dbReference type="Proteomes" id="UP001642483"/>
    </source>
</evidence>
<name>A0ABP0EZF1_CLALP</name>
<gene>
    <name evidence="1" type="ORF">CVLEPA_LOCUS2545</name>
</gene>
<accession>A0ABP0EZF1</accession>